<feature type="compositionally biased region" description="Polar residues" evidence="1">
    <location>
        <begin position="84"/>
        <end position="102"/>
    </location>
</feature>
<sequence length="1056" mass="115204">MADNKYLGKTAPDLGRSNVYDSAGDGKTFHLNEIPKWRLGNSYSAGFDYFSNVGENIAESDHGVSESRKQTGSYNNRAFEKSTKSLSATQDTKTAVSSSTRLDQSADYTDDASSSSSNGCNRQDEQMLTWRKMLLDPLTAGQFLSKQWPRISLRASYKRKEPYVAPDEEDADLDLKKEENDTKRRKKCTISAIISGILLVVIAIIPVIVITSLQKDEDSSKLYVRVNMTVEINRTFTQTLMDPGSQDYKSLTDGFCYEIGKVYTKGYHGCKVSNLKNGSIIVNYIIYFTGIPVTDASNESEMTLNNYLNESSSHLGPFVISPPIVVYSVSVESFTTPPIVQGETAPNSVSSSLDLSLLETSGIMSTLGSTSLQSQIMSSSITDYLYTMETTMQFTESLQSEQQTTKNSFSSPLETSNFASISTTVPISQTESVTLIESSMHTLILSSENSMSADQDQLLTTTSEYLESESNFFELSTSNSFGYTPTDALSIGVSSISDTSVDITTIVEMTMTFSGLSSQTEYMQTFSPTDQTMSLERTVTPTYDTLSTVALTNDTTASTIRLTDESTLPTTKSEITQTTNGNIFETNTTPETTSSADITTTLSMTTDTTEKETPISQTYQTSGQTTTYSITFTSESNFTSDIISSTEAFSINSTEATYTSLTSTTSPNTPVSDDLMTFGRTQGSTGTETEITTPSTLKTTSDNTISKGKENASMTSLSTEEETSTFKTVTMEGITSDKTIPMPTVFSTEKSSTENPTMETTELSSTEQTSSSTESQSFVLSCTNITANLYSGPEIMTCTIGNAYDYNEIGIKLGNISSPLFAARVFRNGSTEVEPGHPDITVYFDKSTTLTVTFRNISDEILGIYDILLINSSGVAIAETQGILSALIHVSGIFCDNELKAALCSGSEVVMRCNFKAPEQTENILIGIYHGDGFNDTDFGINFYLNGTVHRSLVPNEDIDVAIFNEYITITFKNISSTMGGYYHVSLIEINPNSDEIDELSTSKTNLNATRPPDNPTLSLDPDQVIGLEFNDGNFYRAGFTHICEGNVEIHLNTGL</sequence>
<dbReference type="InterPro" id="IPR036364">
    <property type="entry name" value="SEA_dom_sf"/>
</dbReference>
<feature type="region of interest" description="Disordered" evidence="1">
    <location>
        <begin position="1"/>
        <end position="21"/>
    </location>
</feature>
<proteinExistence type="predicted"/>
<protein>
    <recommendedName>
        <fullName evidence="3">SEA domain-containing protein</fullName>
    </recommendedName>
</protein>
<feature type="compositionally biased region" description="Low complexity" evidence="1">
    <location>
        <begin position="759"/>
        <end position="775"/>
    </location>
</feature>
<reference evidence="4" key="1">
    <citation type="submission" date="2021-03" db="EMBL/GenBank/DDBJ databases">
        <authorList>
            <person name="Bekaert M."/>
        </authorList>
    </citation>
    <scope>NUCLEOTIDE SEQUENCE</scope>
</reference>
<feature type="domain" description="SEA" evidence="3">
    <location>
        <begin position="220"/>
        <end position="332"/>
    </location>
</feature>
<evidence type="ECO:0000259" key="3">
    <source>
        <dbReference type="PROSITE" id="PS50024"/>
    </source>
</evidence>
<keyword evidence="5" id="KW-1185">Reference proteome</keyword>
<name>A0A8S3U8N7_MYTED</name>
<organism evidence="4 5">
    <name type="scientific">Mytilus edulis</name>
    <name type="common">Blue mussel</name>
    <dbReference type="NCBI Taxonomy" id="6550"/>
    <lineage>
        <taxon>Eukaryota</taxon>
        <taxon>Metazoa</taxon>
        <taxon>Spiralia</taxon>
        <taxon>Lophotrochozoa</taxon>
        <taxon>Mollusca</taxon>
        <taxon>Bivalvia</taxon>
        <taxon>Autobranchia</taxon>
        <taxon>Pteriomorphia</taxon>
        <taxon>Mytilida</taxon>
        <taxon>Mytiloidea</taxon>
        <taxon>Mytilidae</taxon>
        <taxon>Mytilinae</taxon>
        <taxon>Mytilus</taxon>
    </lineage>
</organism>
<feature type="region of interest" description="Disordered" evidence="1">
    <location>
        <begin position="738"/>
        <end position="775"/>
    </location>
</feature>
<dbReference type="AlphaFoldDB" id="A0A8S3U8N7"/>
<dbReference type="Proteomes" id="UP000683360">
    <property type="component" value="Unassembled WGS sequence"/>
</dbReference>
<dbReference type="SUPFAM" id="SSF82671">
    <property type="entry name" value="SEA domain"/>
    <property type="match status" value="1"/>
</dbReference>
<keyword evidence="2" id="KW-0472">Membrane</keyword>
<evidence type="ECO:0000256" key="1">
    <source>
        <dbReference type="SAM" id="MobiDB-lite"/>
    </source>
</evidence>
<evidence type="ECO:0000313" key="5">
    <source>
        <dbReference type="Proteomes" id="UP000683360"/>
    </source>
</evidence>
<keyword evidence="2" id="KW-1133">Transmembrane helix</keyword>
<feature type="compositionally biased region" description="Low complexity" evidence="1">
    <location>
        <begin position="103"/>
        <end position="117"/>
    </location>
</feature>
<dbReference type="EMBL" id="CAJPWZ010002512">
    <property type="protein sequence ID" value="CAG2239312.1"/>
    <property type="molecule type" value="Genomic_DNA"/>
</dbReference>
<dbReference type="OrthoDB" id="6135902at2759"/>
<evidence type="ECO:0000313" key="4">
    <source>
        <dbReference type="EMBL" id="CAG2239312.1"/>
    </source>
</evidence>
<feature type="compositionally biased region" description="Polar residues" evidence="1">
    <location>
        <begin position="745"/>
        <end position="758"/>
    </location>
</feature>
<evidence type="ECO:0000256" key="2">
    <source>
        <dbReference type="SAM" id="Phobius"/>
    </source>
</evidence>
<gene>
    <name evidence="4" type="ORF">MEDL_51671</name>
</gene>
<accession>A0A8S3U8N7</accession>
<feature type="compositionally biased region" description="Low complexity" evidence="1">
    <location>
        <begin position="681"/>
        <end position="704"/>
    </location>
</feature>
<dbReference type="PROSITE" id="PS50024">
    <property type="entry name" value="SEA"/>
    <property type="match status" value="1"/>
</dbReference>
<keyword evidence="2" id="KW-0812">Transmembrane</keyword>
<dbReference type="InterPro" id="IPR000082">
    <property type="entry name" value="SEA_dom"/>
</dbReference>
<comment type="caution">
    <text evidence="4">The sequence shown here is derived from an EMBL/GenBank/DDBJ whole genome shotgun (WGS) entry which is preliminary data.</text>
</comment>
<feature type="region of interest" description="Disordered" evidence="1">
    <location>
        <begin position="61"/>
        <end position="122"/>
    </location>
</feature>
<feature type="transmembrane region" description="Helical" evidence="2">
    <location>
        <begin position="192"/>
        <end position="213"/>
    </location>
</feature>
<feature type="region of interest" description="Disordered" evidence="1">
    <location>
        <begin position="679"/>
        <end position="725"/>
    </location>
</feature>